<gene>
    <name evidence="2" type="ORF">ACH4WX_33195</name>
</gene>
<accession>A0ABW7TX22</accession>
<comment type="caution">
    <text evidence="2">The sequence shown here is derived from an EMBL/GenBank/DDBJ whole genome shotgun (WGS) entry which is preliminary data.</text>
</comment>
<dbReference type="Gene3D" id="1.10.260.40">
    <property type="entry name" value="lambda repressor-like DNA-binding domains"/>
    <property type="match status" value="1"/>
</dbReference>
<dbReference type="RefSeq" id="WP_033247747.1">
    <property type="nucleotide sequence ID" value="NZ_JBIRUQ010000024.1"/>
</dbReference>
<dbReference type="Proteomes" id="UP001611263">
    <property type="component" value="Unassembled WGS sequence"/>
</dbReference>
<dbReference type="PROSITE" id="PS50943">
    <property type="entry name" value="HTH_CROC1"/>
    <property type="match status" value="1"/>
</dbReference>
<name>A0ABW7TX22_9NOCA</name>
<dbReference type="SUPFAM" id="SSF47413">
    <property type="entry name" value="lambda repressor-like DNA-binding domains"/>
    <property type="match status" value="1"/>
</dbReference>
<dbReference type="EMBL" id="JBIRUQ010000024">
    <property type="protein sequence ID" value="MFI1465587.1"/>
    <property type="molecule type" value="Genomic_DNA"/>
</dbReference>
<dbReference type="InterPro" id="IPR001387">
    <property type="entry name" value="Cro/C1-type_HTH"/>
</dbReference>
<sequence length="431" mass="46327">MIVEVWTRVEVRALRDAALRMTQEQFAEQIGWSVATVRKWERATESRPVRGQRAADLDSWLAKLSPEAMRRFTLAVSSTRPSAQGHLTPGSIGDEADVNRREFGKAAALTAATLPTPSHSQIGMADVERLNAFTAELEAADQAVGGAGLLSSAVDTLERSQGLLHSSVFDAATGRAWMSAVGALAVETGWLAYDADRVQLARRCYSDALSLASMAEDDDLAVHACMNAALQSISLARTGHASPSYALALTRRAADLVRRRPAGRIHALIAAREAAAYGTAGDRRSVERAMSAAWREMDNAAEHEPVGECAPWLRFVDHSEIRFHEARACTDIGNHSRALVLHEVVAGEPASAGNAMHASAWWSAALARTGDTRSAVEVGTLVLEALEGWLASPRALSALKPVRQRADTASEGEEFRVRFDALVSTKGTSVD</sequence>
<proteinExistence type="predicted"/>
<dbReference type="Pfam" id="PF01381">
    <property type="entry name" value="HTH_3"/>
    <property type="match status" value="1"/>
</dbReference>
<feature type="domain" description="HTH cro/C1-type" evidence="1">
    <location>
        <begin position="11"/>
        <end position="42"/>
    </location>
</feature>
<dbReference type="InterPro" id="IPR010982">
    <property type="entry name" value="Lambda_DNA-bd_dom_sf"/>
</dbReference>
<dbReference type="GeneID" id="93507953"/>
<evidence type="ECO:0000313" key="2">
    <source>
        <dbReference type="EMBL" id="MFI1465587.1"/>
    </source>
</evidence>
<evidence type="ECO:0000313" key="3">
    <source>
        <dbReference type="Proteomes" id="UP001611263"/>
    </source>
</evidence>
<reference evidence="2 3" key="1">
    <citation type="submission" date="2024-10" db="EMBL/GenBank/DDBJ databases">
        <title>The Natural Products Discovery Center: Release of the First 8490 Sequenced Strains for Exploring Actinobacteria Biosynthetic Diversity.</title>
        <authorList>
            <person name="Kalkreuter E."/>
            <person name="Kautsar S.A."/>
            <person name="Yang D."/>
            <person name="Bader C.D."/>
            <person name="Teijaro C.N."/>
            <person name="Fluegel L."/>
            <person name="Davis C.M."/>
            <person name="Simpson J.R."/>
            <person name="Lauterbach L."/>
            <person name="Steele A.D."/>
            <person name="Gui C."/>
            <person name="Meng S."/>
            <person name="Li G."/>
            <person name="Viehrig K."/>
            <person name="Ye F."/>
            <person name="Su P."/>
            <person name="Kiefer A.F."/>
            <person name="Nichols A."/>
            <person name="Cepeda A.J."/>
            <person name="Yan W."/>
            <person name="Fan B."/>
            <person name="Jiang Y."/>
            <person name="Adhikari A."/>
            <person name="Zheng C.-J."/>
            <person name="Schuster L."/>
            <person name="Cowan T.M."/>
            <person name="Smanski M.J."/>
            <person name="Chevrette M.G."/>
            <person name="De Carvalho L.P.S."/>
            <person name="Shen B."/>
        </authorList>
    </citation>
    <scope>NUCLEOTIDE SEQUENCE [LARGE SCALE GENOMIC DNA]</scope>
    <source>
        <strain evidence="2 3">NPDC020568</strain>
    </source>
</reference>
<protein>
    <submittedName>
        <fullName evidence="2">Helix-turn-helix domain-containing protein</fullName>
    </submittedName>
</protein>
<keyword evidence="3" id="KW-1185">Reference proteome</keyword>
<dbReference type="CDD" id="cd00093">
    <property type="entry name" value="HTH_XRE"/>
    <property type="match status" value="1"/>
</dbReference>
<organism evidence="2 3">
    <name type="scientific">Nocardia carnea</name>
    <dbReference type="NCBI Taxonomy" id="37328"/>
    <lineage>
        <taxon>Bacteria</taxon>
        <taxon>Bacillati</taxon>
        <taxon>Actinomycetota</taxon>
        <taxon>Actinomycetes</taxon>
        <taxon>Mycobacteriales</taxon>
        <taxon>Nocardiaceae</taxon>
        <taxon>Nocardia</taxon>
    </lineage>
</organism>
<evidence type="ECO:0000259" key="1">
    <source>
        <dbReference type="PROSITE" id="PS50943"/>
    </source>
</evidence>